<evidence type="ECO:0000256" key="1">
    <source>
        <dbReference type="ARBA" id="ARBA00008655"/>
    </source>
</evidence>
<comment type="domain">
    <text evidence="4">The HXXXXD motif is essential for acyltransferase activity and may constitute the binding site for the phosphate moiety of the glycerol-3-phosphate.</text>
</comment>
<keyword evidence="2 4" id="KW-0808">Transferase</keyword>
<dbReference type="EC" id="2.3.1.51" evidence="4"/>
<comment type="catalytic activity">
    <reaction evidence="4">
        <text>a 1-acyl-sn-glycero-3-phosphate + an acyl-CoA = a 1,2-diacyl-sn-glycero-3-phosphate + CoA</text>
        <dbReference type="Rhea" id="RHEA:19709"/>
        <dbReference type="ChEBI" id="CHEBI:57287"/>
        <dbReference type="ChEBI" id="CHEBI:57970"/>
        <dbReference type="ChEBI" id="CHEBI:58342"/>
        <dbReference type="ChEBI" id="CHEBI:58608"/>
        <dbReference type="EC" id="2.3.1.51"/>
    </reaction>
</comment>
<dbReference type="GO" id="GO:0016020">
    <property type="term" value="C:membrane"/>
    <property type="evidence" value="ECO:0007669"/>
    <property type="project" value="InterPro"/>
</dbReference>
<evidence type="ECO:0000313" key="6">
    <source>
        <dbReference type="EMBL" id="GGE11179.1"/>
    </source>
</evidence>
<keyword evidence="4" id="KW-1208">Phospholipid metabolism</keyword>
<dbReference type="GO" id="GO:0006654">
    <property type="term" value="P:phosphatidic acid biosynthetic process"/>
    <property type="evidence" value="ECO:0007669"/>
    <property type="project" value="TreeGrafter"/>
</dbReference>
<dbReference type="EMBL" id="BMHQ01000003">
    <property type="protein sequence ID" value="GGE11179.1"/>
    <property type="molecule type" value="Genomic_DNA"/>
</dbReference>
<dbReference type="RefSeq" id="WP_188646868.1">
    <property type="nucleotide sequence ID" value="NZ_BMHQ01000003.1"/>
</dbReference>
<sequence>MLYRTFRLFFRIIFTFFFRWEIKGAQHVPKQGPVLLCANHISNWDPPLVGSSLRRKVHFMAKEELFHIPLLSFLIRNFGAFPVKRGSGDKRALRTALDLLAEQKVLGVFPEGTRSKTGELGKAHTGATYMALKSKAPIVPVAIIGPYRLFRKIQIVFGPPISMEPYLKEKITSDTIQQVTDRVMGDIASMIAAERK</sequence>
<accession>A0A8J2VCM5</accession>
<comment type="similarity">
    <text evidence="1 4">Belongs to the 1-acyl-sn-glycerol-3-phosphate acyltransferase family.</text>
</comment>
<keyword evidence="4" id="KW-0594">Phospholipid biosynthesis</keyword>
<name>A0A8J2VCM5_9BACL</name>
<dbReference type="GO" id="GO:0003841">
    <property type="term" value="F:1-acylglycerol-3-phosphate O-acyltransferase activity"/>
    <property type="evidence" value="ECO:0007669"/>
    <property type="project" value="UniProtKB-UniRule"/>
</dbReference>
<comment type="caution">
    <text evidence="6">The sequence shown here is derived from an EMBL/GenBank/DDBJ whole genome shotgun (WGS) entry which is preliminary data.</text>
</comment>
<reference evidence="6" key="1">
    <citation type="journal article" date="2014" name="Int. J. Syst. Evol. Microbiol.">
        <title>Complete genome sequence of Corynebacterium casei LMG S-19264T (=DSM 44701T), isolated from a smear-ripened cheese.</title>
        <authorList>
            <consortium name="US DOE Joint Genome Institute (JGI-PGF)"/>
            <person name="Walter F."/>
            <person name="Albersmeier A."/>
            <person name="Kalinowski J."/>
            <person name="Ruckert C."/>
        </authorList>
    </citation>
    <scope>NUCLEOTIDE SEQUENCE</scope>
    <source>
        <strain evidence="6">CGMCC 1.15179</strain>
    </source>
</reference>
<keyword evidence="7" id="KW-1185">Reference proteome</keyword>
<feature type="domain" description="Phospholipid/glycerol acyltransferase" evidence="5">
    <location>
        <begin position="34"/>
        <end position="146"/>
    </location>
</feature>
<dbReference type="NCBIfam" id="TIGR00530">
    <property type="entry name" value="AGP_acyltrn"/>
    <property type="match status" value="1"/>
</dbReference>
<dbReference type="InterPro" id="IPR004552">
    <property type="entry name" value="AGP_acyltrans"/>
</dbReference>
<dbReference type="Proteomes" id="UP000625210">
    <property type="component" value="Unassembled WGS sequence"/>
</dbReference>
<evidence type="ECO:0000259" key="5">
    <source>
        <dbReference type="SMART" id="SM00563"/>
    </source>
</evidence>
<dbReference type="PANTHER" id="PTHR10434:SF11">
    <property type="entry name" value="1-ACYL-SN-GLYCEROL-3-PHOSPHATE ACYLTRANSFERASE"/>
    <property type="match status" value="1"/>
</dbReference>
<evidence type="ECO:0000256" key="2">
    <source>
        <dbReference type="ARBA" id="ARBA00022679"/>
    </source>
</evidence>
<dbReference type="Pfam" id="PF01553">
    <property type="entry name" value="Acyltransferase"/>
    <property type="match status" value="1"/>
</dbReference>
<evidence type="ECO:0000256" key="4">
    <source>
        <dbReference type="RuleBase" id="RU361267"/>
    </source>
</evidence>
<protein>
    <recommendedName>
        <fullName evidence="4">1-acyl-sn-glycerol-3-phosphate acyltransferase</fullName>
        <ecNumber evidence="4">2.3.1.51</ecNumber>
    </recommendedName>
</protein>
<gene>
    <name evidence="6" type="ORF">GCM10011571_10620</name>
</gene>
<dbReference type="SUPFAM" id="SSF69593">
    <property type="entry name" value="Glycerol-3-phosphate (1)-acyltransferase"/>
    <property type="match status" value="1"/>
</dbReference>
<dbReference type="CDD" id="cd07989">
    <property type="entry name" value="LPLAT_AGPAT-like"/>
    <property type="match status" value="1"/>
</dbReference>
<reference evidence="6" key="2">
    <citation type="submission" date="2020-09" db="EMBL/GenBank/DDBJ databases">
        <authorList>
            <person name="Sun Q."/>
            <person name="Zhou Y."/>
        </authorList>
    </citation>
    <scope>NUCLEOTIDE SEQUENCE</scope>
    <source>
        <strain evidence="6">CGMCC 1.15179</strain>
    </source>
</reference>
<keyword evidence="4" id="KW-0444">Lipid biosynthesis</keyword>
<dbReference type="InterPro" id="IPR002123">
    <property type="entry name" value="Plipid/glycerol_acylTrfase"/>
</dbReference>
<evidence type="ECO:0000313" key="7">
    <source>
        <dbReference type="Proteomes" id="UP000625210"/>
    </source>
</evidence>
<organism evidence="6 7">
    <name type="scientific">Marinithermofilum abyssi</name>
    <dbReference type="NCBI Taxonomy" id="1571185"/>
    <lineage>
        <taxon>Bacteria</taxon>
        <taxon>Bacillati</taxon>
        <taxon>Bacillota</taxon>
        <taxon>Bacilli</taxon>
        <taxon>Bacillales</taxon>
        <taxon>Thermoactinomycetaceae</taxon>
        <taxon>Marinithermofilum</taxon>
    </lineage>
</organism>
<keyword evidence="4" id="KW-0443">Lipid metabolism</keyword>
<keyword evidence="3 4" id="KW-0012">Acyltransferase</keyword>
<proteinExistence type="inferred from homology"/>
<evidence type="ECO:0000256" key="3">
    <source>
        <dbReference type="ARBA" id="ARBA00023315"/>
    </source>
</evidence>
<dbReference type="AlphaFoldDB" id="A0A8J2VCM5"/>
<dbReference type="PANTHER" id="PTHR10434">
    <property type="entry name" value="1-ACYL-SN-GLYCEROL-3-PHOSPHATE ACYLTRANSFERASE"/>
    <property type="match status" value="1"/>
</dbReference>
<dbReference type="SMART" id="SM00563">
    <property type="entry name" value="PlsC"/>
    <property type="match status" value="1"/>
</dbReference>